<evidence type="ECO:0000256" key="1">
    <source>
        <dbReference type="ARBA" id="ARBA00004479"/>
    </source>
</evidence>
<keyword evidence="6" id="KW-0393">Immunoglobulin domain</keyword>
<organism evidence="8 9">
    <name type="scientific">Pleuronectes platessa</name>
    <name type="common">European plaice</name>
    <dbReference type="NCBI Taxonomy" id="8262"/>
    <lineage>
        <taxon>Eukaryota</taxon>
        <taxon>Metazoa</taxon>
        <taxon>Chordata</taxon>
        <taxon>Craniata</taxon>
        <taxon>Vertebrata</taxon>
        <taxon>Euteleostomi</taxon>
        <taxon>Actinopterygii</taxon>
        <taxon>Neopterygii</taxon>
        <taxon>Teleostei</taxon>
        <taxon>Neoteleostei</taxon>
        <taxon>Acanthomorphata</taxon>
        <taxon>Carangaria</taxon>
        <taxon>Pleuronectiformes</taxon>
        <taxon>Pleuronectoidei</taxon>
        <taxon>Pleuronectidae</taxon>
        <taxon>Pleuronectes</taxon>
    </lineage>
</organism>
<proteinExistence type="predicted"/>
<feature type="domain" description="Netrin receptor UNC5A-D-like N-terminal" evidence="7">
    <location>
        <begin position="37"/>
        <end position="94"/>
    </location>
</feature>
<comment type="subcellular location">
    <subcellularLocation>
        <location evidence="1">Membrane</location>
        <topology evidence="1">Single-pass type I membrane protein</topology>
    </subcellularLocation>
</comment>
<dbReference type="Gene3D" id="2.60.40.10">
    <property type="entry name" value="Immunoglobulins"/>
    <property type="match status" value="1"/>
</dbReference>
<dbReference type="Pfam" id="PF25609">
    <property type="entry name" value="Unc5_NetrinR_N"/>
    <property type="match status" value="1"/>
</dbReference>
<evidence type="ECO:0000256" key="4">
    <source>
        <dbReference type="ARBA" id="ARBA00023170"/>
    </source>
</evidence>
<protein>
    <recommendedName>
        <fullName evidence="7">Netrin receptor UNC5A-D-like N-terminal domain-containing protein</fullName>
    </recommendedName>
</protein>
<dbReference type="Proteomes" id="UP001153269">
    <property type="component" value="Unassembled WGS sequence"/>
</dbReference>
<dbReference type="InterPro" id="IPR057755">
    <property type="entry name" value="UNC5A-D-like_N"/>
</dbReference>
<dbReference type="EMBL" id="CADEAL010000402">
    <property type="protein sequence ID" value="CAB1419665.1"/>
    <property type="molecule type" value="Genomic_DNA"/>
</dbReference>
<evidence type="ECO:0000256" key="6">
    <source>
        <dbReference type="ARBA" id="ARBA00023319"/>
    </source>
</evidence>
<reference evidence="8" key="1">
    <citation type="submission" date="2020-03" db="EMBL/GenBank/DDBJ databases">
        <authorList>
            <person name="Weist P."/>
        </authorList>
    </citation>
    <scope>NUCLEOTIDE SEQUENCE</scope>
</reference>
<keyword evidence="4" id="KW-0675">Receptor</keyword>
<dbReference type="InterPro" id="IPR036179">
    <property type="entry name" value="Ig-like_dom_sf"/>
</dbReference>
<gene>
    <name evidence="8" type="ORF">PLEPLA_LOCUS7516</name>
</gene>
<evidence type="ECO:0000256" key="2">
    <source>
        <dbReference type="ARBA" id="ARBA00023136"/>
    </source>
</evidence>
<sequence length="210" mass="22897">MQEATQSYVPVIGPQQHIQHGSEHTATATLPGAFSDLLPHFLVEPEDEFIVKNKPVTLTCRSTPATQIYFKCNGEWVHQDDHLIERSVDPATGCGCEGASPLFEPCEVPEPPHSSPGHSVVRLSLMMNALYVGLGIGEGHVVVRRYGHSKGRTSISQTLVLFNVSTALRSLLMAPSNPLSCKEHACQPSQSRWTLYSIPVAKQPGPLSHQ</sequence>
<dbReference type="InterPro" id="IPR013783">
    <property type="entry name" value="Ig-like_fold"/>
</dbReference>
<keyword evidence="3" id="KW-1015">Disulfide bond</keyword>
<keyword evidence="5" id="KW-0325">Glycoprotein</keyword>
<accession>A0A9N7TVB6</accession>
<comment type="caution">
    <text evidence="8">The sequence shown here is derived from an EMBL/GenBank/DDBJ whole genome shotgun (WGS) entry which is preliminary data.</text>
</comment>
<dbReference type="SUPFAM" id="SSF48726">
    <property type="entry name" value="Immunoglobulin"/>
    <property type="match status" value="1"/>
</dbReference>
<evidence type="ECO:0000313" key="9">
    <source>
        <dbReference type="Proteomes" id="UP001153269"/>
    </source>
</evidence>
<evidence type="ECO:0000259" key="7">
    <source>
        <dbReference type="Pfam" id="PF25609"/>
    </source>
</evidence>
<keyword evidence="2" id="KW-0472">Membrane</keyword>
<dbReference type="AlphaFoldDB" id="A0A9N7TVB6"/>
<evidence type="ECO:0000313" key="8">
    <source>
        <dbReference type="EMBL" id="CAB1419665.1"/>
    </source>
</evidence>
<evidence type="ECO:0000256" key="3">
    <source>
        <dbReference type="ARBA" id="ARBA00023157"/>
    </source>
</evidence>
<keyword evidence="9" id="KW-1185">Reference proteome</keyword>
<name>A0A9N7TVB6_PLEPL</name>
<evidence type="ECO:0000256" key="5">
    <source>
        <dbReference type="ARBA" id="ARBA00023180"/>
    </source>
</evidence>